<evidence type="ECO:0000313" key="2">
    <source>
        <dbReference type="Proteomes" id="UP000011991"/>
    </source>
</evidence>
<protein>
    <submittedName>
        <fullName evidence="1">Uncharacterized protein</fullName>
    </submittedName>
</protein>
<proteinExistence type="predicted"/>
<reference evidence="1 2" key="1">
    <citation type="journal article" date="2013" name="Mar. Genomics">
        <title>Expression of sulfatases in Rhodopirellula baltica and the diversity of sulfatases in the genus Rhodopirellula.</title>
        <authorList>
            <person name="Wegner C.E."/>
            <person name="Richter-Heitmann T."/>
            <person name="Klindworth A."/>
            <person name="Klockow C."/>
            <person name="Richter M."/>
            <person name="Achstetter T."/>
            <person name="Glockner F.O."/>
            <person name="Harder J."/>
        </authorList>
    </citation>
    <scope>NUCLEOTIDE SEQUENCE [LARGE SCALE GENOMIC DNA]</scope>
    <source>
        <strain evidence="1 2">SM1</strain>
    </source>
</reference>
<accession>M5RS13</accession>
<gene>
    <name evidence="1" type="ORF">RMSM_01073</name>
</gene>
<keyword evidence="2" id="KW-1185">Reference proteome</keyword>
<dbReference type="AlphaFoldDB" id="M5RS13"/>
<comment type="caution">
    <text evidence="1">The sequence shown here is derived from an EMBL/GenBank/DDBJ whole genome shotgun (WGS) entry which is preliminary data.</text>
</comment>
<organism evidence="1 2">
    <name type="scientific">Rhodopirellula maiorica SM1</name>
    <dbReference type="NCBI Taxonomy" id="1265738"/>
    <lineage>
        <taxon>Bacteria</taxon>
        <taxon>Pseudomonadati</taxon>
        <taxon>Planctomycetota</taxon>
        <taxon>Planctomycetia</taxon>
        <taxon>Pirellulales</taxon>
        <taxon>Pirellulaceae</taxon>
        <taxon>Novipirellula</taxon>
    </lineage>
</organism>
<dbReference type="Proteomes" id="UP000011991">
    <property type="component" value="Unassembled WGS sequence"/>
</dbReference>
<name>M5RS13_9BACT</name>
<sequence length="365" mass="38969">MVGPAVPVAASYEVMEALTSVQVTVPTEGASAFDLTFELSNRSPLHTLFLLAGGAGIPILRVVLVATLNGTPNVLIDGVMTNHEVSPGNQGKATMSIKGDDLSVVMDHIDLSGIPYPAMPIFTRVAAILAKYAPLGVIPKVIPNLNPVPPNPLDRIPRQQGTDLQYIQMLAKQVGYTFYMEPGPKPGTSFGYWGPLIKTGPAQPALTTNMDAHTNVESLSFRFNSNKKMLPIVLIQEPFTKLPIPIPIGDVGPLNPPLGAIPPIPHKIKLLKQTAKMSFAEAAEAGLGEASRSSDVVSASGSLDVLRYGRILQPRKLVGVRGAGHAFDGLYYVETVTHKIKRGEYKQDFTLSRNGLVSTVGKVPA</sequence>
<evidence type="ECO:0000313" key="1">
    <source>
        <dbReference type="EMBL" id="EMI21996.1"/>
    </source>
</evidence>
<dbReference type="EMBL" id="ANOG01000162">
    <property type="protein sequence ID" value="EMI21996.1"/>
    <property type="molecule type" value="Genomic_DNA"/>
</dbReference>
<dbReference type="PATRIC" id="fig|1265738.3.peg.1071"/>